<accession>A0A8S2RGT3</accession>
<evidence type="ECO:0000313" key="3">
    <source>
        <dbReference type="Proteomes" id="UP000681967"/>
    </source>
</evidence>
<comment type="caution">
    <text evidence="1">The sequence shown here is derived from an EMBL/GenBank/DDBJ whole genome shotgun (WGS) entry which is preliminary data.</text>
</comment>
<proteinExistence type="predicted"/>
<evidence type="ECO:0000313" key="1">
    <source>
        <dbReference type="EMBL" id="CAF4166239.1"/>
    </source>
</evidence>
<sequence>LTKMAAFESVLSIATTRTNSDERGLLKLTIAGSSEVCLIVSTYDLA</sequence>
<feature type="non-terminal residue" evidence="1">
    <location>
        <position position="1"/>
    </location>
</feature>
<organism evidence="1 3">
    <name type="scientific">Rotaria magnacalcarata</name>
    <dbReference type="NCBI Taxonomy" id="392030"/>
    <lineage>
        <taxon>Eukaryota</taxon>
        <taxon>Metazoa</taxon>
        <taxon>Spiralia</taxon>
        <taxon>Gnathifera</taxon>
        <taxon>Rotifera</taxon>
        <taxon>Eurotatoria</taxon>
        <taxon>Bdelloidea</taxon>
        <taxon>Philodinida</taxon>
        <taxon>Philodinidae</taxon>
        <taxon>Rotaria</taxon>
    </lineage>
</organism>
<gene>
    <name evidence="1" type="ORF">BYL167_LOCUS22203</name>
    <name evidence="2" type="ORF">GIL414_LOCUS25255</name>
</gene>
<dbReference type="EMBL" id="CAJOBJ010033605">
    <property type="protein sequence ID" value="CAF4287496.1"/>
    <property type="molecule type" value="Genomic_DNA"/>
</dbReference>
<dbReference type="EMBL" id="CAJOBH010011950">
    <property type="protein sequence ID" value="CAF4166239.1"/>
    <property type="molecule type" value="Genomic_DNA"/>
</dbReference>
<dbReference type="Proteomes" id="UP000681967">
    <property type="component" value="Unassembled WGS sequence"/>
</dbReference>
<evidence type="ECO:0000313" key="2">
    <source>
        <dbReference type="EMBL" id="CAF4287496.1"/>
    </source>
</evidence>
<name>A0A8S2RGT3_9BILA</name>
<dbReference type="AlphaFoldDB" id="A0A8S2RGT3"/>
<protein>
    <submittedName>
        <fullName evidence="1">Uncharacterized protein</fullName>
    </submittedName>
</protein>
<reference evidence="1" key="1">
    <citation type="submission" date="2021-02" db="EMBL/GenBank/DDBJ databases">
        <authorList>
            <person name="Nowell W R."/>
        </authorList>
    </citation>
    <scope>NUCLEOTIDE SEQUENCE</scope>
</reference>
<dbReference type="Proteomes" id="UP000681720">
    <property type="component" value="Unassembled WGS sequence"/>
</dbReference>